<dbReference type="SUPFAM" id="SSF52172">
    <property type="entry name" value="CheY-like"/>
    <property type="match status" value="1"/>
</dbReference>
<keyword evidence="7" id="KW-1185">Reference proteome</keyword>
<dbReference type="PROSITE" id="PS50887">
    <property type="entry name" value="GGDEF"/>
    <property type="match status" value="1"/>
</dbReference>
<protein>
    <recommendedName>
        <fullName evidence="1">diguanylate cyclase</fullName>
        <ecNumber evidence="1">2.7.7.65</ecNumber>
    </recommendedName>
</protein>
<dbReference type="GO" id="GO:0052621">
    <property type="term" value="F:diguanylate cyclase activity"/>
    <property type="evidence" value="ECO:0007669"/>
    <property type="project" value="UniProtKB-EC"/>
</dbReference>
<feature type="domain" description="Response regulatory" evidence="4">
    <location>
        <begin position="10"/>
        <end position="126"/>
    </location>
</feature>
<dbReference type="RefSeq" id="WP_151124900.1">
    <property type="nucleotide sequence ID" value="NZ_CP088081.1"/>
</dbReference>
<name>A0A643F951_IDEDE</name>
<dbReference type="PANTHER" id="PTHR45138:SF9">
    <property type="entry name" value="DIGUANYLATE CYCLASE DGCM-RELATED"/>
    <property type="match status" value="1"/>
</dbReference>
<dbReference type="FunFam" id="3.30.70.270:FF:000001">
    <property type="entry name" value="Diguanylate cyclase domain protein"/>
    <property type="match status" value="1"/>
</dbReference>
<dbReference type="Proteomes" id="UP000430120">
    <property type="component" value="Unassembled WGS sequence"/>
</dbReference>
<evidence type="ECO:0000313" key="6">
    <source>
        <dbReference type="EMBL" id="KAB0579331.1"/>
    </source>
</evidence>
<proteinExistence type="predicted"/>
<dbReference type="InterPro" id="IPR043128">
    <property type="entry name" value="Rev_trsase/Diguanyl_cyclase"/>
</dbReference>
<dbReference type="AlphaFoldDB" id="A0A643F951"/>
<dbReference type="Pfam" id="PF00072">
    <property type="entry name" value="Response_reg"/>
    <property type="match status" value="1"/>
</dbReference>
<evidence type="ECO:0000313" key="7">
    <source>
        <dbReference type="Proteomes" id="UP000430120"/>
    </source>
</evidence>
<comment type="catalytic activity">
    <reaction evidence="2">
        <text>2 GTP = 3',3'-c-di-GMP + 2 diphosphate</text>
        <dbReference type="Rhea" id="RHEA:24898"/>
        <dbReference type="ChEBI" id="CHEBI:33019"/>
        <dbReference type="ChEBI" id="CHEBI:37565"/>
        <dbReference type="ChEBI" id="CHEBI:58805"/>
        <dbReference type="EC" id="2.7.7.65"/>
    </reaction>
</comment>
<dbReference type="PROSITE" id="PS50110">
    <property type="entry name" value="RESPONSE_REGULATORY"/>
    <property type="match status" value="1"/>
</dbReference>
<evidence type="ECO:0000256" key="3">
    <source>
        <dbReference type="PROSITE-ProRule" id="PRU00169"/>
    </source>
</evidence>
<dbReference type="EC" id="2.7.7.65" evidence="1"/>
<evidence type="ECO:0000256" key="2">
    <source>
        <dbReference type="ARBA" id="ARBA00034247"/>
    </source>
</evidence>
<dbReference type="GO" id="GO:0043709">
    <property type="term" value="P:cell adhesion involved in single-species biofilm formation"/>
    <property type="evidence" value="ECO:0007669"/>
    <property type="project" value="TreeGrafter"/>
</dbReference>
<evidence type="ECO:0000259" key="4">
    <source>
        <dbReference type="PROSITE" id="PS50110"/>
    </source>
</evidence>
<dbReference type="OrthoDB" id="9813903at2"/>
<dbReference type="InterPro" id="IPR050469">
    <property type="entry name" value="Diguanylate_Cyclase"/>
</dbReference>
<gene>
    <name evidence="6" type="ORF">F7Q92_14850</name>
</gene>
<dbReference type="CDD" id="cd01949">
    <property type="entry name" value="GGDEF"/>
    <property type="match status" value="1"/>
</dbReference>
<dbReference type="SMART" id="SM00448">
    <property type="entry name" value="REC"/>
    <property type="match status" value="1"/>
</dbReference>
<dbReference type="GO" id="GO:0000160">
    <property type="term" value="P:phosphorelay signal transduction system"/>
    <property type="evidence" value="ECO:0007669"/>
    <property type="project" value="InterPro"/>
</dbReference>
<dbReference type="GO" id="GO:1902201">
    <property type="term" value="P:negative regulation of bacterial-type flagellum-dependent cell motility"/>
    <property type="evidence" value="ECO:0007669"/>
    <property type="project" value="TreeGrafter"/>
</dbReference>
<comment type="caution">
    <text evidence="6">The sequence shown here is derived from an EMBL/GenBank/DDBJ whole genome shotgun (WGS) entry which is preliminary data.</text>
</comment>
<organism evidence="6 7">
    <name type="scientific">Ideonella dechloratans</name>
    <dbReference type="NCBI Taxonomy" id="36863"/>
    <lineage>
        <taxon>Bacteria</taxon>
        <taxon>Pseudomonadati</taxon>
        <taxon>Pseudomonadota</taxon>
        <taxon>Betaproteobacteria</taxon>
        <taxon>Burkholderiales</taxon>
        <taxon>Sphaerotilaceae</taxon>
        <taxon>Ideonella</taxon>
    </lineage>
</organism>
<dbReference type="Pfam" id="PF00990">
    <property type="entry name" value="GGDEF"/>
    <property type="match status" value="1"/>
</dbReference>
<reference evidence="6 7" key="1">
    <citation type="submission" date="2019-09" db="EMBL/GenBank/DDBJ databases">
        <title>Draft genome sequences of 48 bacterial type strains from the CCUG.</title>
        <authorList>
            <person name="Tunovic T."/>
            <person name="Pineiro-Iglesias B."/>
            <person name="Unosson C."/>
            <person name="Inganas E."/>
            <person name="Ohlen M."/>
            <person name="Cardew S."/>
            <person name="Jensie-Markopoulos S."/>
            <person name="Salva-Serra F."/>
            <person name="Jaen-Luchoro D."/>
            <person name="Karlsson R."/>
            <person name="Svensson-Stadler L."/>
            <person name="Chun J."/>
            <person name="Moore E."/>
        </authorList>
    </citation>
    <scope>NUCLEOTIDE SEQUENCE [LARGE SCALE GENOMIC DNA]</scope>
    <source>
        <strain evidence="6 7">CCUG 30977</strain>
    </source>
</reference>
<dbReference type="CDD" id="cd17546">
    <property type="entry name" value="REC_hyHK_CKI1_RcsC-like"/>
    <property type="match status" value="1"/>
</dbReference>
<dbReference type="PANTHER" id="PTHR45138">
    <property type="entry name" value="REGULATORY COMPONENTS OF SENSORY TRANSDUCTION SYSTEM"/>
    <property type="match status" value="1"/>
</dbReference>
<dbReference type="Gene3D" id="3.40.50.2300">
    <property type="match status" value="1"/>
</dbReference>
<dbReference type="EMBL" id="VZPB01000038">
    <property type="protein sequence ID" value="KAB0579331.1"/>
    <property type="molecule type" value="Genomic_DNA"/>
</dbReference>
<evidence type="ECO:0000256" key="1">
    <source>
        <dbReference type="ARBA" id="ARBA00012528"/>
    </source>
</evidence>
<dbReference type="GO" id="GO:0005886">
    <property type="term" value="C:plasma membrane"/>
    <property type="evidence" value="ECO:0007669"/>
    <property type="project" value="TreeGrafter"/>
</dbReference>
<feature type="modified residue" description="4-aspartylphosphate" evidence="3">
    <location>
        <position position="59"/>
    </location>
</feature>
<dbReference type="Gene3D" id="3.30.70.270">
    <property type="match status" value="1"/>
</dbReference>
<accession>A0A643F951</accession>
<dbReference type="InterPro" id="IPR029787">
    <property type="entry name" value="Nucleotide_cyclase"/>
</dbReference>
<dbReference type="InterPro" id="IPR001789">
    <property type="entry name" value="Sig_transdc_resp-reg_receiver"/>
</dbReference>
<evidence type="ECO:0000259" key="5">
    <source>
        <dbReference type="PROSITE" id="PS50887"/>
    </source>
</evidence>
<feature type="domain" description="GGDEF" evidence="5">
    <location>
        <begin position="183"/>
        <end position="320"/>
    </location>
</feature>
<dbReference type="InterPro" id="IPR000160">
    <property type="entry name" value="GGDEF_dom"/>
</dbReference>
<dbReference type="SUPFAM" id="SSF55073">
    <property type="entry name" value="Nucleotide cyclase"/>
    <property type="match status" value="1"/>
</dbReference>
<sequence>MPAVADIRLKVLLVDDQLSHRAALGAELQAMGHDVVEAGNAEDAVALFTSLRPDAVLMDVEMPGHNGHWAAQQIRRAEPEGWTPILFLSGRVSDADLAEGIECGGDDYLFKPVSPVVLAAKLRAMQRLCSLHRQLTSLTDQLRASNADLQIQSLHDPLTGLTNRRGLDIRLDEELRTARRERQPLTLILCDVDNFKAYNDTAGHLQGDQCLMRIAQLLGETCRRPRDLAARFGGEEFVILMPGTSHSGAMFYAKGLQRMVHQLALPHPASDGKTCVTLSGGITTCVPDGTTTIESLLSRADAALYTAKSLGRDRFFCFETQADSSTGQAELANYDREKSSTATLF</sequence>
<keyword evidence="3" id="KW-0597">Phosphoprotein</keyword>
<dbReference type="SMART" id="SM00267">
    <property type="entry name" value="GGDEF"/>
    <property type="match status" value="1"/>
</dbReference>
<dbReference type="InterPro" id="IPR011006">
    <property type="entry name" value="CheY-like_superfamily"/>
</dbReference>
<dbReference type="NCBIfam" id="TIGR00254">
    <property type="entry name" value="GGDEF"/>
    <property type="match status" value="1"/>
</dbReference>